<organism evidence="1 2">
    <name type="scientific">Virgibacillus profundi</name>
    <dbReference type="NCBI Taxonomy" id="2024555"/>
    <lineage>
        <taxon>Bacteria</taxon>
        <taxon>Bacillati</taxon>
        <taxon>Bacillota</taxon>
        <taxon>Bacilli</taxon>
        <taxon>Bacillales</taxon>
        <taxon>Bacillaceae</taxon>
        <taxon>Virgibacillus</taxon>
    </lineage>
</organism>
<gene>
    <name evidence="1" type="ORF">CIL05_06915</name>
</gene>
<accession>A0A2A2IF59</accession>
<evidence type="ECO:0000313" key="1">
    <source>
        <dbReference type="EMBL" id="PAV30192.1"/>
    </source>
</evidence>
<dbReference type="EMBL" id="NPOA01000004">
    <property type="protein sequence ID" value="PAV30192.1"/>
    <property type="molecule type" value="Genomic_DNA"/>
</dbReference>
<dbReference type="AlphaFoldDB" id="A0A2A2IF59"/>
<keyword evidence="2" id="KW-1185">Reference proteome</keyword>
<proteinExistence type="predicted"/>
<name>A0A2A2IF59_9BACI</name>
<comment type="caution">
    <text evidence="1">The sequence shown here is derived from an EMBL/GenBank/DDBJ whole genome shotgun (WGS) entry which is preliminary data.</text>
</comment>
<evidence type="ECO:0000313" key="2">
    <source>
        <dbReference type="Proteomes" id="UP000218887"/>
    </source>
</evidence>
<dbReference type="Proteomes" id="UP000218887">
    <property type="component" value="Unassembled WGS sequence"/>
</dbReference>
<dbReference type="RefSeq" id="WP_095654794.1">
    <property type="nucleotide sequence ID" value="NZ_NPOA01000004.1"/>
</dbReference>
<protein>
    <submittedName>
        <fullName evidence="1">Uncharacterized protein</fullName>
    </submittedName>
</protein>
<dbReference type="OrthoDB" id="2933931at2"/>
<reference evidence="1 2" key="1">
    <citation type="submission" date="2017-08" db="EMBL/GenBank/DDBJ databases">
        <title>Virgibacillus indicus sp. nov. and Virgibacillus profoundi sp. nov, two moderately halophilic bacteria isolated from marine sediment by using the Microfluidic Streak Plate.</title>
        <authorList>
            <person name="Xu B."/>
            <person name="Hu B."/>
            <person name="Wang J."/>
            <person name="Zhu Y."/>
            <person name="Huang L."/>
            <person name="Du W."/>
            <person name="Huang Y."/>
        </authorList>
    </citation>
    <scope>NUCLEOTIDE SEQUENCE [LARGE SCALE GENOMIC DNA]</scope>
    <source>
        <strain evidence="1 2">IO3-P3-H5</strain>
    </source>
</reference>
<sequence>MYEYNQKTHAERILKEGFQGKFLKSGMRVLAKYYRDVEDKERKDRRIALYDFCEKNIEGYNRVKYYQAINAALNHASNKKNKLVEIEKIVVTKEELNYIDKLKIDYKYRKIIFTLLVLDKLSMESYNIKTGKEPNSEHIFGNPLRKYNELVKSSQVTSTMMKKDGYSNINDVVRYFSSLGLVEVLNQGMIKLVFINEISESGNESLKIVDYENIGLYYDLHKGVKNVKECEECEVPIRVKSNSTKYCDKCKKEIERIKTAKRVRRYRNVTE</sequence>